<evidence type="ECO:0000313" key="4">
    <source>
        <dbReference type="Proteomes" id="UP000265703"/>
    </source>
</evidence>
<dbReference type="Proteomes" id="UP000265703">
    <property type="component" value="Unassembled WGS sequence"/>
</dbReference>
<evidence type="ECO:0000313" key="3">
    <source>
        <dbReference type="EMBL" id="RIA88818.1"/>
    </source>
</evidence>
<evidence type="ECO:0000259" key="2">
    <source>
        <dbReference type="PROSITE" id="PS50118"/>
    </source>
</evidence>
<proteinExistence type="predicted"/>
<dbReference type="EMBL" id="QKYT01000245">
    <property type="protein sequence ID" value="RIA88818.1"/>
    <property type="molecule type" value="Genomic_DNA"/>
</dbReference>
<dbReference type="PROSITE" id="PS50118">
    <property type="entry name" value="HMG_BOX_2"/>
    <property type="match status" value="1"/>
</dbReference>
<dbReference type="Gene3D" id="1.10.30.10">
    <property type="entry name" value="High mobility group box domain"/>
    <property type="match status" value="1"/>
</dbReference>
<dbReference type="InterPro" id="IPR036910">
    <property type="entry name" value="HMG_box_dom_sf"/>
</dbReference>
<gene>
    <name evidence="3" type="ORF">C1645_773911</name>
</gene>
<dbReference type="AlphaFoldDB" id="A0A397SS39"/>
<name>A0A397SS39_9GLOM</name>
<dbReference type="SUPFAM" id="SSF47095">
    <property type="entry name" value="HMG-box"/>
    <property type="match status" value="1"/>
</dbReference>
<evidence type="ECO:0000256" key="1">
    <source>
        <dbReference type="PROSITE-ProRule" id="PRU00267"/>
    </source>
</evidence>
<dbReference type="GO" id="GO:0005634">
    <property type="term" value="C:nucleus"/>
    <property type="evidence" value="ECO:0007669"/>
    <property type="project" value="UniProtKB-UniRule"/>
</dbReference>
<dbReference type="GO" id="GO:0003677">
    <property type="term" value="F:DNA binding"/>
    <property type="evidence" value="ECO:0007669"/>
    <property type="project" value="UniProtKB-UniRule"/>
</dbReference>
<keyword evidence="1" id="KW-0539">Nucleus</keyword>
<dbReference type="STRING" id="658196.A0A397SS39"/>
<accession>A0A397SS39</accession>
<feature type="DNA-binding region" description="HMG box" evidence="1">
    <location>
        <begin position="55"/>
        <end position="133"/>
    </location>
</feature>
<dbReference type="InterPro" id="IPR009071">
    <property type="entry name" value="HMG_box_dom"/>
</dbReference>
<keyword evidence="4" id="KW-1185">Reference proteome</keyword>
<protein>
    <recommendedName>
        <fullName evidence="2">HMG box domain-containing protein</fullName>
    </recommendedName>
</protein>
<feature type="domain" description="HMG box" evidence="2">
    <location>
        <begin position="55"/>
        <end position="133"/>
    </location>
</feature>
<sequence length="215" mass="25361">MSKKLMKKKRNEELFNLYEQDLNEVQESLQEAIENKKISTASDLLSKSLSKNGKIKKPQNVSLLFTNQLMRKCGLLDVVRNKTKNKKEIMPNARILGSILWNKINDNHPIKKHFIDLAQEVKERHKANYPNFRSVTKRRNSKKEYTFKFHNTIIEQETSSSTINTDIHQFFPPPTLFHPNDDPNYEFSVFSTYPNEPNYEIYQYIGPFNNRDDAF</sequence>
<comment type="caution">
    <text evidence="3">The sequence shown here is derived from an EMBL/GenBank/DDBJ whole genome shotgun (WGS) entry which is preliminary data.</text>
</comment>
<keyword evidence="1" id="KW-0238">DNA-binding</keyword>
<reference evidence="3 4" key="1">
    <citation type="submission" date="2018-06" db="EMBL/GenBank/DDBJ databases">
        <title>Comparative genomics reveals the genomic features of Rhizophagus irregularis, R. cerebriforme, R. diaphanum and Gigaspora rosea, and their symbiotic lifestyle signature.</title>
        <authorList>
            <person name="Morin E."/>
            <person name="San Clemente H."/>
            <person name="Chen E.C.H."/>
            <person name="De La Providencia I."/>
            <person name="Hainaut M."/>
            <person name="Kuo A."/>
            <person name="Kohler A."/>
            <person name="Murat C."/>
            <person name="Tang N."/>
            <person name="Roy S."/>
            <person name="Loubradou J."/>
            <person name="Henrissat B."/>
            <person name="Grigoriev I.V."/>
            <person name="Corradi N."/>
            <person name="Roux C."/>
            <person name="Martin F.M."/>
        </authorList>
    </citation>
    <scope>NUCLEOTIDE SEQUENCE [LARGE SCALE GENOMIC DNA]</scope>
    <source>
        <strain evidence="3 4">DAOM 227022</strain>
    </source>
</reference>
<organism evidence="3 4">
    <name type="scientific">Glomus cerebriforme</name>
    <dbReference type="NCBI Taxonomy" id="658196"/>
    <lineage>
        <taxon>Eukaryota</taxon>
        <taxon>Fungi</taxon>
        <taxon>Fungi incertae sedis</taxon>
        <taxon>Mucoromycota</taxon>
        <taxon>Glomeromycotina</taxon>
        <taxon>Glomeromycetes</taxon>
        <taxon>Glomerales</taxon>
        <taxon>Glomeraceae</taxon>
        <taxon>Glomus</taxon>
    </lineage>
</organism>
<dbReference type="OrthoDB" id="2362089at2759"/>